<keyword evidence="2" id="KW-1185">Reference proteome</keyword>
<sequence>MGELRTEKTIEGKGVEISSTIEKLDSSGITRLPSYNRKLEDHPIRKEQFFNNDEFLWSDTSYSMNPGNTGTLNVTYIHSNDVHNIQTRHYINPNVGIEGKDSYGGVQQKSLIQELKSGWFSGQYWEFLISVGTQ</sequence>
<proteinExistence type="predicted"/>
<dbReference type="AlphaFoldDB" id="A0A4Z1H615"/>
<dbReference type="EMBL" id="PQXK01000004">
    <property type="protein sequence ID" value="TGO42892.1"/>
    <property type="molecule type" value="Genomic_DNA"/>
</dbReference>
<name>A0A4Z1H615_9HELO</name>
<organism evidence="1 2">
    <name type="scientific">Botrytis hyacinthi</name>
    <dbReference type="NCBI Taxonomy" id="278943"/>
    <lineage>
        <taxon>Eukaryota</taxon>
        <taxon>Fungi</taxon>
        <taxon>Dikarya</taxon>
        <taxon>Ascomycota</taxon>
        <taxon>Pezizomycotina</taxon>
        <taxon>Leotiomycetes</taxon>
        <taxon>Helotiales</taxon>
        <taxon>Sclerotiniaceae</taxon>
        <taxon>Botrytis</taxon>
    </lineage>
</organism>
<gene>
    <name evidence="1" type="ORF">BHYA_0004g00180</name>
</gene>
<protein>
    <submittedName>
        <fullName evidence="1">Uncharacterized protein</fullName>
    </submittedName>
</protein>
<evidence type="ECO:0000313" key="1">
    <source>
        <dbReference type="EMBL" id="TGO42892.1"/>
    </source>
</evidence>
<comment type="caution">
    <text evidence="1">The sequence shown here is derived from an EMBL/GenBank/DDBJ whole genome shotgun (WGS) entry which is preliminary data.</text>
</comment>
<reference evidence="1 2" key="1">
    <citation type="submission" date="2017-12" db="EMBL/GenBank/DDBJ databases">
        <title>Comparative genomics of Botrytis spp.</title>
        <authorList>
            <person name="Valero-Jimenez C.A."/>
            <person name="Tapia P."/>
            <person name="Veloso J."/>
            <person name="Silva-Moreno E."/>
            <person name="Staats M."/>
            <person name="Valdes J.H."/>
            <person name="Van Kan J.A.L."/>
        </authorList>
    </citation>
    <scope>NUCLEOTIDE SEQUENCE [LARGE SCALE GENOMIC DNA]</scope>
    <source>
        <strain evidence="1 2">Bh0001</strain>
    </source>
</reference>
<dbReference type="Proteomes" id="UP000297814">
    <property type="component" value="Unassembled WGS sequence"/>
</dbReference>
<accession>A0A4Z1H615</accession>
<evidence type="ECO:0000313" key="2">
    <source>
        <dbReference type="Proteomes" id="UP000297814"/>
    </source>
</evidence>